<evidence type="ECO:0000313" key="3">
    <source>
        <dbReference type="Ensembl" id="ENSACIP00000000180.1"/>
    </source>
</evidence>
<dbReference type="Gene3D" id="2.40.50.40">
    <property type="match status" value="1"/>
</dbReference>
<dbReference type="Pfam" id="PF00048">
    <property type="entry name" value="IL8"/>
    <property type="match status" value="1"/>
</dbReference>
<keyword evidence="1" id="KW-0202">Cytokine</keyword>
<keyword evidence="4" id="KW-1185">Reference proteome</keyword>
<accession>A0A3Q0QRN2</accession>
<dbReference type="GO" id="GO:0005615">
    <property type="term" value="C:extracellular space"/>
    <property type="evidence" value="ECO:0007669"/>
    <property type="project" value="UniProtKB-KW"/>
</dbReference>
<dbReference type="GO" id="GO:0008009">
    <property type="term" value="F:chemokine activity"/>
    <property type="evidence" value="ECO:0007669"/>
    <property type="project" value="InterPro"/>
</dbReference>
<proteinExistence type="predicted"/>
<evidence type="ECO:0000259" key="2">
    <source>
        <dbReference type="Pfam" id="PF00048"/>
    </source>
</evidence>
<evidence type="ECO:0000313" key="4">
    <source>
        <dbReference type="Proteomes" id="UP000261340"/>
    </source>
</evidence>
<dbReference type="InterPro" id="IPR036048">
    <property type="entry name" value="Interleukin_8-like_sf"/>
</dbReference>
<evidence type="ECO:0000256" key="1">
    <source>
        <dbReference type="ARBA" id="ARBA00022514"/>
    </source>
</evidence>
<reference evidence="3" key="1">
    <citation type="submission" date="2025-08" db="UniProtKB">
        <authorList>
            <consortium name="Ensembl"/>
        </authorList>
    </citation>
    <scope>IDENTIFICATION</scope>
</reference>
<dbReference type="Proteomes" id="UP000261340">
    <property type="component" value="Unplaced"/>
</dbReference>
<reference evidence="3" key="2">
    <citation type="submission" date="2025-09" db="UniProtKB">
        <authorList>
            <consortium name="Ensembl"/>
        </authorList>
    </citation>
    <scope>IDENTIFICATION</scope>
</reference>
<dbReference type="GeneTree" id="ENSGT00940000174092"/>
<name>A0A3Q0QRN2_AMPCI</name>
<protein>
    <recommendedName>
        <fullName evidence="2">Chemokine interleukin-8-like domain-containing protein</fullName>
    </recommendedName>
</protein>
<feature type="domain" description="Chemokine interleukin-8-like" evidence="2">
    <location>
        <begin position="23"/>
        <end position="69"/>
    </location>
</feature>
<dbReference type="AlphaFoldDB" id="A0A3Q0QRN2"/>
<dbReference type="SUPFAM" id="SSF54117">
    <property type="entry name" value="Interleukin 8-like chemokines"/>
    <property type="match status" value="1"/>
</dbReference>
<dbReference type="Ensembl" id="ENSACIT00000000186.1">
    <property type="protein sequence ID" value="ENSACIP00000000180.1"/>
    <property type="gene ID" value="ENSACIG00000000141.1"/>
</dbReference>
<organism evidence="3 4">
    <name type="scientific">Amphilophus citrinellus</name>
    <name type="common">Midas cichlid</name>
    <name type="synonym">Cichlasoma citrinellum</name>
    <dbReference type="NCBI Taxonomy" id="61819"/>
    <lineage>
        <taxon>Eukaryota</taxon>
        <taxon>Metazoa</taxon>
        <taxon>Chordata</taxon>
        <taxon>Craniata</taxon>
        <taxon>Vertebrata</taxon>
        <taxon>Euteleostomi</taxon>
        <taxon>Actinopterygii</taxon>
        <taxon>Neopterygii</taxon>
        <taxon>Teleostei</taxon>
        <taxon>Neoteleostei</taxon>
        <taxon>Acanthomorphata</taxon>
        <taxon>Ovalentaria</taxon>
        <taxon>Cichlomorphae</taxon>
        <taxon>Cichliformes</taxon>
        <taxon>Cichlidae</taxon>
        <taxon>New World cichlids</taxon>
        <taxon>Cichlasomatinae</taxon>
        <taxon>Heroini</taxon>
        <taxon>Amphilophus</taxon>
    </lineage>
</organism>
<dbReference type="InterPro" id="IPR001811">
    <property type="entry name" value="Chemokine_IL8-like_dom"/>
</dbReference>
<dbReference type="GO" id="GO:0006955">
    <property type="term" value="P:immune response"/>
    <property type="evidence" value="ECO:0007669"/>
    <property type="project" value="InterPro"/>
</dbReference>
<sequence>MNAVINISLFLPAQGPNESSPGECCFKFFTGRVPAKKIISITKTHRSCLEKAFVLNTQPQDEKTARCLRWHSFAPQKVERMDFQNY</sequence>